<reference evidence="2 5" key="2">
    <citation type="submission" date="2016-10" db="EMBL/GenBank/DDBJ databases">
        <title>Hydorgenophaga sp. LPB0072 isolated from gastropod.</title>
        <authorList>
            <person name="Kim E."/>
            <person name="Yi H."/>
        </authorList>
    </citation>
    <scope>NUCLEOTIDE SEQUENCE [LARGE SCALE GENOMIC DNA]</scope>
    <source>
        <strain evidence="2 5">LPB0072</strain>
    </source>
</reference>
<dbReference type="PIRSF" id="PIRSF004633">
    <property type="entry name" value="UCP_PLP_oxd"/>
    <property type="match status" value="1"/>
</dbReference>
<reference evidence="3 4" key="1">
    <citation type="submission" date="2016-02" db="EMBL/GenBank/DDBJ databases">
        <title>Draft genome sequence of Hydrogenophaga sp. LPB0072.</title>
        <authorList>
            <person name="Shin S.-K."/>
            <person name="Yi H."/>
        </authorList>
    </citation>
    <scope>NUCLEOTIDE SEQUENCE [LARGE SCALE GENOMIC DNA]</scope>
    <source>
        <strain evidence="3 4">LPB0072</strain>
    </source>
</reference>
<dbReference type="GO" id="GO:0005737">
    <property type="term" value="C:cytoplasm"/>
    <property type="evidence" value="ECO:0007669"/>
    <property type="project" value="UniProtKB-ARBA"/>
</dbReference>
<evidence type="ECO:0000313" key="4">
    <source>
        <dbReference type="Proteomes" id="UP000185657"/>
    </source>
</evidence>
<dbReference type="EMBL" id="CP017476">
    <property type="protein sequence ID" value="AOW12619.1"/>
    <property type="molecule type" value="Genomic_DNA"/>
</dbReference>
<dbReference type="Gene3D" id="2.30.110.10">
    <property type="entry name" value="Electron Transport, Fmn-binding Protein, Chain A"/>
    <property type="match status" value="1"/>
</dbReference>
<dbReference type="KEGG" id="hyl:LPB072_06935"/>
<evidence type="ECO:0000313" key="5">
    <source>
        <dbReference type="Proteomes" id="UP000185680"/>
    </source>
</evidence>
<organism evidence="2 5">
    <name type="scientific">Hydrogenophaga crassostreae</name>
    <dbReference type="NCBI Taxonomy" id="1763535"/>
    <lineage>
        <taxon>Bacteria</taxon>
        <taxon>Pseudomonadati</taxon>
        <taxon>Pseudomonadota</taxon>
        <taxon>Betaproteobacteria</taxon>
        <taxon>Burkholderiales</taxon>
        <taxon>Comamonadaceae</taxon>
        <taxon>Hydrogenophaga</taxon>
    </lineage>
</organism>
<dbReference type="Proteomes" id="UP000185657">
    <property type="component" value="Unassembled WGS sequence"/>
</dbReference>
<keyword evidence="4" id="KW-1185">Reference proteome</keyword>
<evidence type="ECO:0000313" key="2">
    <source>
        <dbReference type="EMBL" id="AOW12619.1"/>
    </source>
</evidence>
<protein>
    <submittedName>
        <fullName evidence="2">Pyridoxamine 5'-phosphate oxidase</fullName>
    </submittedName>
</protein>
<dbReference type="PANTHER" id="PTHR13343">
    <property type="entry name" value="CREG1 PROTEIN"/>
    <property type="match status" value="1"/>
</dbReference>
<proteinExistence type="predicted"/>
<accession>A0A162VUX4</accession>
<dbReference type="AlphaFoldDB" id="A0A162VUX4"/>
<dbReference type="InterPro" id="IPR011576">
    <property type="entry name" value="Pyridox_Oxase_N"/>
</dbReference>
<dbReference type="EMBL" id="LVWD01000030">
    <property type="protein sequence ID" value="OAD40489.1"/>
    <property type="molecule type" value="Genomic_DNA"/>
</dbReference>
<dbReference type="STRING" id="1763535.LPB072_06935"/>
<name>A0A162VUX4_9BURK</name>
<evidence type="ECO:0000313" key="3">
    <source>
        <dbReference type="EMBL" id="OAD40489.1"/>
    </source>
</evidence>
<feature type="domain" description="Pyridoxamine 5'-phosphate oxidase N-terminal" evidence="1">
    <location>
        <begin position="7"/>
        <end position="140"/>
    </location>
</feature>
<dbReference type="SUPFAM" id="SSF50475">
    <property type="entry name" value="FMN-binding split barrel"/>
    <property type="match status" value="1"/>
</dbReference>
<dbReference type="PANTHER" id="PTHR13343:SF17">
    <property type="entry name" value="CELLULAR REPRESSOR OF E1A-STIMULATED GENES, ISOFORM A"/>
    <property type="match status" value="1"/>
</dbReference>
<sequence length="162" mass="17329">MASENGLTRALSDLFASQRTGALGTLSSDGDAFVSRVPFAIETETASLVIHVSALASHTGNLLRHPRASLMISRAETAGEPVHALPRVTIDVQAEAFDSNSADIQHLRSSYLARFPEAEPMTQLGDFRFIRLRPLRARQVAGFGAARNISVETLAQAMGAAI</sequence>
<dbReference type="OrthoDB" id="9790961at2"/>
<gene>
    <name evidence="2" type="ORF">LPB072_06935</name>
    <name evidence="3" type="ORF">LPB72_16420</name>
</gene>
<evidence type="ECO:0000259" key="1">
    <source>
        <dbReference type="Pfam" id="PF01243"/>
    </source>
</evidence>
<dbReference type="RefSeq" id="WP_066093171.1">
    <property type="nucleotide sequence ID" value="NZ_CP017476.1"/>
</dbReference>
<dbReference type="InterPro" id="IPR014419">
    <property type="entry name" value="HutZ"/>
</dbReference>
<dbReference type="Pfam" id="PF01243">
    <property type="entry name" value="PNPOx_N"/>
    <property type="match status" value="1"/>
</dbReference>
<dbReference type="InterPro" id="IPR012349">
    <property type="entry name" value="Split_barrel_FMN-bd"/>
</dbReference>
<dbReference type="Proteomes" id="UP000185680">
    <property type="component" value="Chromosome"/>
</dbReference>